<dbReference type="InterPro" id="IPR041677">
    <property type="entry name" value="DNA2/NAM7_AAA_11"/>
</dbReference>
<dbReference type="SUPFAM" id="SSF52540">
    <property type="entry name" value="P-loop containing nucleoside triphosphate hydrolases"/>
    <property type="match status" value="1"/>
</dbReference>
<dbReference type="GO" id="GO:0001147">
    <property type="term" value="F:transcription termination site sequence-specific DNA binding"/>
    <property type="evidence" value="ECO:0007669"/>
    <property type="project" value="TreeGrafter"/>
</dbReference>
<dbReference type="Gene3D" id="3.40.50.300">
    <property type="entry name" value="P-loop containing nucleotide triphosphate hydrolases"/>
    <property type="match status" value="2"/>
</dbReference>
<evidence type="ECO:0000259" key="2">
    <source>
        <dbReference type="Pfam" id="PF13087"/>
    </source>
</evidence>
<keyword evidence="3" id="KW-0347">Helicase</keyword>
<reference evidence="3 4" key="1">
    <citation type="journal article" date="2017" name="PLoS Biol.">
        <title>The sea cucumber genome provides insights into morphological evolution and visceral regeneration.</title>
        <authorList>
            <person name="Zhang X."/>
            <person name="Sun L."/>
            <person name="Yuan J."/>
            <person name="Sun Y."/>
            <person name="Gao Y."/>
            <person name="Zhang L."/>
            <person name="Li S."/>
            <person name="Dai H."/>
            <person name="Hamel J.F."/>
            <person name="Liu C."/>
            <person name="Yu Y."/>
            <person name="Liu S."/>
            <person name="Lin W."/>
            <person name="Guo K."/>
            <person name="Jin S."/>
            <person name="Xu P."/>
            <person name="Storey K.B."/>
            <person name="Huan P."/>
            <person name="Zhang T."/>
            <person name="Zhou Y."/>
            <person name="Zhang J."/>
            <person name="Lin C."/>
            <person name="Li X."/>
            <person name="Xing L."/>
            <person name="Huo D."/>
            <person name="Sun M."/>
            <person name="Wang L."/>
            <person name="Mercier A."/>
            <person name="Li F."/>
            <person name="Yang H."/>
            <person name="Xiang J."/>
        </authorList>
    </citation>
    <scope>NUCLEOTIDE SEQUENCE [LARGE SCALE GENOMIC DNA]</scope>
    <source>
        <strain evidence="3">Shaxun</strain>
        <tissue evidence="3">Muscle</tissue>
    </source>
</reference>
<dbReference type="InterPro" id="IPR027417">
    <property type="entry name" value="P-loop_NTPase"/>
</dbReference>
<keyword evidence="3" id="KW-0067">ATP-binding</keyword>
<name>A0A2G8LBD8_STIJA</name>
<keyword evidence="4" id="KW-1185">Reference proteome</keyword>
<organism evidence="3 4">
    <name type="scientific">Stichopus japonicus</name>
    <name type="common">Sea cucumber</name>
    <dbReference type="NCBI Taxonomy" id="307972"/>
    <lineage>
        <taxon>Eukaryota</taxon>
        <taxon>Metazoa</taxon>
        <taxon>Echinodermata</taxon>
        <taxon>Eleutherozoa</taxon>
        <taxon>Echinozoa</taxon>
        <taxon>Holothuroidea</taxon>
        <taxon>Aspidochirotacea</taxon>
        <taxon>Aspidochirotida</taxon>
        <taxon>Stichopodidae</taxon>
        <taxon>Apostichopus</taxon>
    </lineage>
</organism>
<dbReference type="Proteomes" id="UP000230750">
    <property type="component" value="Unassembled WGS sequence"/>
</dbReference>
<evidence type="ECO:0000259" key="1">
    <source>
        <dbReference type="Pfam" id="PF13086"/>
    </source>
</evidence>
<feature type="domain" description="DNA2/NAM7 helicase helicase" evidence="1">
    <location>
        <begin position="181"/>
        <end position="211"/>
    </location>
</feature>
<dbReference type="AlphaFoldDB" id="A0A2G8LBD8"/>
<dbReference type="InterPro" id="IPR041679">
    <property type="entry name" value="DNA2/NAM7-like_C"/>
</dbReference>
<dbReference type="GO" id="GO:0006369">
    <property type="term" value="P:termination of RNA polymerase II transcription"/>
    <property type="evidence" value="ECO:0007669"/>
    <property type="project" value="TreeGrafter"/>
</dbReference>
<dbReference type="PANTHER" id="PTHR10887">
    <property type="entry name" value="DNA2/NAM7 HELICASE FAMILY"/>
    <property type="match status" value="1"/>
</dbReference>
<comment type="caution">
    <text evidence="3">The sequence shown here is derived from an EMBL/GenBank/DDBJ whole genome shotgun (WGS) entry which is preliminary data.</text>
</comment>
<dbReference type="GO" id="GO:0016604">
    <property type="term" value="C:nuclear body"/>
    <property type="evidence" value="ECO:0007669"/>
    <property type="project" value="TreeGrafter"/>
</dbReference>
<dbReference type="CDD" id="cd18808">
    <property type="entry name" value="SF1_C_Upf1"/>
    <property type="match status" value="1"/>
</dbReference>
<proteinExistence type="predicted"/>
<dbReference type="GO" id="GO:0004386">
    <property type="term" value="F:helicase activity"/>
    <property type="evidence" value="ECO:0007669"/>
    <property type="project" value="UniProtKB-KW"/>
</dbReference>
<dbReference type="STRING" id="307972.A0A2G8LBD8"/>
<dbReference type="InterPro" id="IPR047187">
    <property type="entry name" value="SF1_C_Upf1"/>
</dbReference>
<evidence type="ECO:0000313" key="3">
    <source>
        <dbReference type="EMBL" id="PIK57480.1"/>
    </source>
</evidence>
<dbReference type="OrthoDB" id="2285229at2759"/>
<dbReference type="Pfam" id="PF13086">
    <property type="entry name" value="AAA_11"/>
    <property type="match status" value="1"/>
</dbReference>
<dbReference type="InterPro" id="IPR045055">
    <property type="entry name" value="DNA2/NAM7-like"/>
</dbReference>
<evidence type="ECO:0000313" key="4">
    <source>
        <dbReference type="Proteomes" id="UP000230750"/>
    </source>
</evidence>
<dbReference type="EMBL" id="MRZV01000141">
    <property type="protein sequence ID" value="PIK57480.1"/>
    <property type="molecule type" value="Genomic_DNA"/>
</dbReference>
<dbReference type="Pfam" id="PF13087">
    <property type="entry name" value="AAA_12"/>
    <property type="match status" value="1"/>
</dbReference>
<protein>
    <submittedName>
        <fullName evidence="3">Helicase sen1</fullName>
    </submittedName>
</protein>
<keyword evidence="3" id="KW-0547">Nucleotide-binding</keyword>
<keyword evidence="3" id="KW-0378">Hydrolase</keyword>
<accession>A0A2G8LBD8</accession>
<dbReference type="PANTHER" id="PTHR10887:SF495">
    <property type="entry name" value="HELICASE SENATAXIN ISOFORM X1-RELATED"/>
    <property type="match status" value="1"/>
</dbReference>
<gene>
    <name evidence="3" type="ORF">BSL78_05633</name>
</gene>
<sequence>MLRILAKVHKFSMEKIVKDTEAKHDNTLKQIRKRIGMLEMREQDLDASIQYNSIPKKYGTIEKLRKEKTALRSNREVEQKLENDFKAEFNPDKTREELIVKADVIAAESAMSVLRLKARSHYSDILSEYGPIFPILGRRVRFVVVNVMNAVEYSNTYSKSEGFWNGLHFEVTSHRKTIKIACQCLEVDTILPLYSTITKLVLAGDPKQLKPKAFPQIPSRLKLSQSLFTRLCMNFAGSHSHLVQRLTDQHWCHPEIFSFPNKIFYHNRIRNNPIYGRENFKLMPYLIFNLKDSEEKATSDGDRFNEAEIDLVQNLVDTIDRHIHQKVSLAIIAPYREQVRRLKQKINNRVGLYIGDIKGLQGKMKDIVIIPVLRHNHHPIIWGKISTQKFILLIVFVVACYNYRQLTDMVPKINTLWNNLFIDANERDLYVDVLKEYIKKLSTCCVKEKFQEYKTLRIQRKEAAKTKPDILGRETSLGLKRIIIPGHQDVKKEEFLDLKS</sequence>
<feature type="domain" description="DNA2/NAM7 helicase-like C-terminal" evidence="2">
    <location>
        <begin position="223"/>
        <end position="378"/>
    </location>
</feature>